<organism evidence="1 2">
    <name type="scientific">Dysgonomonas alginatilytica</name>
    <dbReference type="NCBI Taxonomy" id="1605892"/>
    <lineage>
        <taxon>Bacteria</taxon>
        <taxon>Pseudomonadati</taxon>
        <taxon>Bacteroidota</taxon>
        <taxon>Bacteroidia</taxon>
        <taxon>Bacteroidales</taxon>
        <taxon>Dysgonomonadaceae</taxon>
        <taxon>Dysgonomonas</taxon>
    </lineage>
</organism>
<gene>
    <name evidence="1" type="ORF">CLV62_101506</name>
</gene>
<accession>A0A2V3PU49</accession>
<dbReference type="RefSeq" id="WP_110309264.1">
    <property type="nucleotide sequence ID" value="NZ_QICL01000001.1"/>
</dbReference>
<dbReference type="OrthoDB" id="1099259at2"/>
<reference evidence="1 2" key="1">
    <citation type="submission" date="2018-03" db="EMBL/GenBank/DDBJ databases">
        <title>Genomic Encyclopedia of Archaeal and Bacterial Type Strains, Phase II (KMG-II): from individual species to whole genera.</title>
        <authorList>
            <person name="Goeker M."/>
        </authorList>
    </citation>
    <scope>NUCLEOTIDE SEQUENCE [LARGE SCALE GENOMIC DNA]</scope>
    <source>
        <strain evidence="1 2">DSM 100214</strain>
    </source>
</reference>
<dbReference type="AlphaFoldDB" id="A0A2V3PU49"/>
<sequence>MELPRFLIADNEEYPENTYVLHTEKPRFILDVDSEEFEILDGSKVEEEAMQDLIEQALGFYEDELNKYDEEED</sequence>
<protein>
    <submittedName>
        <fullName evidence="1">Uncharacterized protein</fullName>
    </submittedName>
</protein>
<comment type="caution">
    <text evidence="1">The sequence shown here is derived from an EMBL/GenBank/DDBJ whole genome shotgun (WGS) entry which is preliminary data.</text>
</comment>
<dbReference type="EMBL" id="QICL01000001">
    <property type="protein sequence ID" value="PXV69237.1"/>
    <property type="molecule type" value="Genomic_DNA"/>
</dbReference>
<dbReference type="Proteomes" id="UP000247973">
    <property type="component" value="Unassembled WGS sequence"/>
</dbReference>
<keyword evidence="2" id="KW-1185">Reference proteome</keyword>
<evidence type="ECO:0000313" key="1">
    <source>
        <dbReference type="EMBL" id="PXV69237.1"/>
    </source>
</evidence>
<name>A0A2V3PU49_9BACT</name>
<evidence type="ECO:0000313" key="2">
    <source>
        <dbReference type="Proteomes" id="UP000247973"/>
    </source>
</evidence>
<proteinExistence type="predicted"/>